<feature type="compositionally biased region" description="Low complexity" evidence="1">
    <location>
        <begin position="81"/>
        <end position="91"/>
    </location>
</feature>
<sequence length="172" mass="17269">MVTCGDAEAAGQVVQQMWQGLPQEMSQEMPEGSPAGISLGAGQTRRDHQRRRLPEPEAYSASPGADPDDEAAGAGDGCAGRGMAARSGAGANAAGARCRSSMWAQARQEVTGLGLGELAGTSFVGERQGVLMASRSSSARGAAADSSKAAPCGVAVCAGLPTTLFSSGERGR</sequence>
<keyword evidence="2" id="KW-0614">Plasmid</keyword>
<evidence type="ECO:0000313" key="2">
    <source>
        <dbReference type="EMBL" id="WMC91048.1"/>
    </source>
</evidence>
<organism evidence="2 3">
    <name type="scientific">Streptomyces rochei</name>
    <name type="common">Streptomyces parvullus</name>
    <dbReference type="NCBI Taxonomy" id="1928"/>
    <lineage>
        <taxon>Bacteria</taxon>
        <taxon>Bacillati</taxon>
        <taxon>Actinomycetota</taxon>
        <taxon>Actinomycetes</taxon>
        <taxon>Kitasatosporales</taxon>
        <taxon>Streptomycetaceae</taxon>
        <taxon>Streptomyces</taxon>
        <taxon>Streptomyces rochei group</taxon>
    </lineage>
</organism>
<dbReference type="RefSeq" id="WP_148128740.1">
    <property type="nucleotide sequence ID" value="NZ_CP121272.1"/>
</dbReference>
<accession>A0AAX3ZWC4</accession>
<feature type="region of interest" description="Disordered" evidence="1">
    <location>
        <begin position="18"/>
        <end position="91"/>
    </location>
</feature>
<evidence type="ECO:0000256" key="1">
    <source>
        <dbReference type="SAM" id="MobiDB-lite"/>
    </source>
</evidence>
<reference evidence="2" key="1">
    <citation type="submission" date="2023-03" db="EMBL/GenBank/DDBJ databases">
        <title>Borrelidin-producing and root-colonizing Streptomyces rochei is a potent biopesticide for soil-borne oomycete-caused plant diseases.</title>
        <authorList>
            <person name="Zhou D."/>
            <person name="Wang X."/>
            <person name="Navarro-Munoz J.C."/>
            <person name="Li W."/>
            <person name="Li J."/>
            <person name="Jiu M."/>
            <person name="Deng S."/>
            <person name="Ye Y."/>
            <person name="Daly P."/>
            <person name="Wei L."/>
        </authorList>
    </citation>
    <scope>NUCLEOTIDE SEQUENCE</scope>
    <source>
        <strain evidence="2">JK1</strain>
        <plasmid evidence="2">unnamed</plasmid>
    </source>
</reference>
<dbReference type="AlphaFoldDB" id="A0AAX3ZWC4"/>
<geneLocation type="plasmid" evidence="2 3">
    <name>unnamed</name>
</geneLocation>
<gene>
    <name evidence="2" type="ORF">P7W03_36035</name>
</gene>
<dbReference type="Proteomes" id="UP001231701">
    <property type="component" value="Plasmid unnamed"/>
</dbReference>
<proteinExistence type="predicted"/>
<dbReference type="GeneID" id="90947564"/>
<evidence type="ECO:0000313" key="3">
    <source>
        <dbReference type="Proteomes" id="UP001231701"/>
    </source>
</evidence>
<protein>
    <submittedName>
        <fullName evidence="2">Uncharacterized protein</fullName>
    </submittedName>
</protein>
<dbReference type="EMBL" id="CP121272">
    <property type="protein sequence ID" value="WMC91048.1"/>
    <property type="molecule type" value="Genomic_DNA"/>
</dbReference>
<name>A0AAX3ZWC4_STRRO</name>